<evidence type="ECO:0000313" key="3">
    <source>
        <dbReference type="Proteomes" id="UP001281761"/>
    </source>
</evidence>
<dbReference type="EMBL" id="JARBJD010000032">
    <property type="protein sequence ID" value="KAK2959070.1"/>
    <property type="molecule type" value="Genomic_DNA"/>
</dbReference>
<feature type="compositionally biased region" description="Polar residues" evidence="1">
    <location>
        <begin position="86"/>
        <end position="96"/>
    </location>
</feature>
<dbReference type="Proteomes" id="UP001281761">
    <property type="component" value="Unassembled WGS sequence"/>
</dbReference>
<proteinExistence type="predicted"/>
<feature type="compositionally biased region" description="Polar residues" evidence="1">
    <location>
        <begin position="114"/>
        <end position="140"/>
    </location>
</feature>
<feature type="compositionally biased region" description="Basic residues" evidence="1">
    <location>
        <begin position="50"/>
        <end position="63"/>
    </location>
</feature>
<reference evidence="2 3" key="1">
    <citation type="journal article" date="2022" name="bioRxiv">
        <title>Genomics of Preaxostyla Flagellates Illuminates Evolutionary Transitions and the Path Towards Mitochondrial Loss.</title>
        <authorList>
            <person name="Novak L.V.F."/>
            <person name="Treitli S.C."/>
            <person name="Pyrih J."/>
            <person name="Halakuc P."/>
            <person name="Pipaliya S.V."/>
            <person name="Vacek V."/>
            <person name="Brzon O."/>
            <person name="Soukal P."/>
            <person name="Eme L."/>
            <person name="Dacks J.B."/>
            <person name="Karnkowska A."/>
            <person name="Elias M."/>
            <person name="Hampl V."/>
        </authorList>
    </citation>
    <scope>NUCLEOTIDE SEQUENCE [LARGE SCALE GENOMIC DNA]</scope>
    <source>
        <strain evidence="2">NAU3</strain>
        <tissue evidence="2">Gut</tissue>
    </source>
</reference>
<protein>
    <submittedName>
        <fullName evidence="2">Uncharacterized protein</fullName>
    </submittedName>
</protein>
<comment type="caution">
    <text evidence="2">The sequence shown here is derived from an EMBL/GenBank/DDBJ whole genome shotgun (WGS) entry which is preliminary data.</text>
</comment>
<feature type="compositionally biased region" description="Polar residues" evidence="1">
    <location>
        <begin position="19"/>
        <end position="30"/>
    </location>
</feature>
<organism evidence="2 3">
    <name type="scientific">Blattamonas nauphoetae</name>
    <dbReference type="NCBI Taxonomy" id="2049346"/>
    <lineage>
        <taxon>Eukaryota</taxon>
        <taxon>Metamonada</taxon>
        <taxon>Preaxostyla</taxon>
        <taxon>Oxymonadida</taxon>
        <taxon>Blattamonas</taxon>
    </lineage>
</organism>
<accession>A0ABQ9Y5Q1</accession>
<feature type="region of interest" description="Disordered" evidence="1">
    <location>
        <begin position="1"/>
        <end position="140"/>
    </location>
</feature>
<evidence type="ECO:0000313" key="2">
    <source>
        <dbReference type="EMBL" id="KAK2959070.1"/>
    </source>
</evidence>
<name>A0ABQ9Y5Q1_9EUKA</name>
<keyword evidence="3" id="KW-1185">Reference proteome</keyword>
<sequence length="242" mass="26912">MNTVKPSAKRHPQPELHVNKQTSTSGQVSIHTIVFPVDVRSQRNESQHSIRAKSLSKRQHPPTKSKSLQMSGVPIKGSPPMKRNVKQGSQISSPNHKVQDKATCANKATHRNNHTLPQQESTATHQSASLTTVSSHPPTPDSLQIYTPFLNWHRSDPVTTDSKSLVFITLVSMVRDGYEFDEENLQTASSFLSFLMETNQRAQDIDSFIQAIGQGSTNPAASFQHLPRGITLYLRMNTSYTT</sequence>
<gene>
    <name evidence="2" type="ORF">BLNAU_5865</name>
</gene>
<evidence type="ECO:0000256" key="1">
    <source>
        <dbReference type="SAM" id="MobiDB-lite"/>
    </source>
</evidence>